<feature type="signal peptide" evidence="1">
    <location>
        <begin position="1"/>
        <end position="19"/>
    </location>
</feature>
<evidence type="ECO:0000313" key="4">
    <source>
        <dbReference type="Proteomes" id="UP001176941"/>
    </source>
</evidence>
<proteinExistence type="predicted"/>
<keyword evidence="4" id="KW-1185">Reference proteome</keyword>
<evidence type="ECO:0000256" key="1">
    <source>
        <dbReference type="SAM" id="SignalP"/>
    </source>
</evidence>
<dbReference type="InterPro" id="IPR009316">
    <property type="entry name" value="COG2"/>
</dbReference>
<organism evidence="3 4">
    <name type="scientific">Rangifer tarandus platyrhynchus</name>
    <name type="common">Svalbard reindeer</name>
    <dbReference type="NCBI Taxonomy" id="3082113"/>
    <lineage>
        <taxon>Eukaryota</taxon>
        <taxon>Metazoa</taxon>
        <taxon>Chordata</taxon>
        <taxon>Craniata</taxon>
        <taxon>Vertebrata</taxon>
        <taxon>Euteleostomi</taxon>
        <taxon>Mammalia</taxon>
        <taxon>Eutheria</taxon>
        <taxon>Laurasiatheria</taxon>
        <taxon>Artiodactyla</taxon>
        <taxon>Ruminantia</taxon>
        <taxon>Pecora</taxon>
        <taxon>Cervidae</taxon>
        <taxon>Odocoileinae</taxon>
        <taxon>Rangifer</taxon>
    </lineage>
</organism>
<name>A0ABN8ZWP8_RANTA</name>
<dbReference type="PANTHER" id="PTHR12961:SF0">
    <property type="entry name" value="CONSERVED OLIGOMERIC GOLGI COMPLEX SUBUNIT 2"/>
    <property type="match status" value="1"/>
</dbReference>
<gene>
    <name evidence="3" type="ORF">MRATA1EN1_LOCUS25151</name>
</gene>
<evidence type="ECO:0000259" key="2">
    <source>
        <dbReference type="Pfam" id="PF12022"/>
    </source>
</evidence>
<feature type="domain" description="COG complex component COG2 C-terminal" evidence="2">
    <location>
        <begin position="2"/>
        <end position="95"/>
    </location>
</feature>
<dbReference type="Proteomes" id="UP001176941">
    <property type="component" value="Chromosome 6"/>
</dbReference>
<protein>
    <recommendedName>
        <fullName evidence="2">COG complex component COG2 C-terminal domain-containing protein</fullName>
    </recommendedName>
</protein>
<evidence type="ECO:0000313" key="3">
    <source>
        <dbReference type="EMBL" id="CAI9176189.1"/>
    </source>
</evidence>
<keyword evidence="1" id="KW-0732">Signal</keyword>
<accession>A0ABN8ZWP8</accession>
<dbReference type="PANTHER" id="PTHR12961">
    <property type="entry name" value="CONSERVED OLIGOMERIC GOLGI COMPLEX COMPONENT 2"/>
    <property type="match status" value="1"/>
</dbReference>
<dbReference type="InterPro" id="IPR024603">
    <property type="entry name" value="COG_complex_COG2_C"/>
</dbReference>
<dbReference type="EMBL" id="OX459942">
    <property type="protein sequence ID" value="CAI9176189.1"/>
    <property type="molecule type" value="Genomic_DNA"/>
</dbReference>
<reference evidence="3" key="1">
    <citation type="submission" date="2023-04" db="EMBL/GenBank/DDBJ databases">
        <authorList>
            <consortium name="ELIXIR-Norway"/>
        </authorList>
    </citation>
    <scope>NUCLEOTIDE SEQUENCE [LARGE SCALE GENOMIC DNA]</scope>
</reference>
<sequence length="101" mass="11319">MFSLLLVHRLWRLTLQILARYSIFVKELLLGPISNESAKDIKKPLETGSKDLSITQGNCKDQASGLSETKPIVSISSTPLVYVVTDLDRLQEQVSLCRRGF</sequence>
<dbReference type="Pfam" id="PF12022">
    <property type="entry name" value="COG2_C"/>
    <property type="match status" value="1"/>
</dbReference>
<feature type="chain" id="PRO_5046963925" description="COG complex component COG2 C-terminal domain-containing protein" evidence="1">
    <location>
        <begin position="20"/>
        <end position="101"/>
    </location>
</feature>